<feature type="domain" description="Ion transport" evidence="14">
    <location>
        <begin position="59"/>
        <end position="361"/>
    </location>
</feature>
<dbReference type="PANTHER" id="PTHR11537">
    <property type="entry name" value="VOLTAGE-GATED POTASSIUM CHANNEL"/>
    <property type="match status" value="1"/>
</dbReference>
<reference evidence="16" key="3">
    <citation type="submission" date="2015-06" db="UniProtKB">
        <authorList>
            <consortium name="EnsemblProtists"/>
        </authorList>
    </citation>
    <scope>IDENTIFICATION</scope>
</reference>
<dbReference type="EMBL" id="JH993009">
    <property type="protein sequence ID" value="EKX43654.1"/>
    <property type="molecule type" value="Genomic_DNA"/>
</dbReference>
<evidence type="ECO:0000313" key="17">
    <source>
        <dbReference type="Proteomes" id="UP000011087"/>
    </source>
</evidence>
<dbReference type="PRINTS" id="PR00169">
    <property type="entry name" value="KCHANNEL"/>
</dbReference>
<dbReference type="EnsemblProtists" id="EKX43654">
    <property type="protein sequence ID" value="EKX43654"/>
    <property type="gene ID" value="GUITHDRAFT_110453"/>
</dbReference>
<evidence type="ECO:0000256" key="6">
    <source>
        <dbReference type="ARBA" id="ARBA00022882"/>
    </source>
</evidence>
<keyword evidence="7" id="KW-0630">Potassium</keyword>
<feature type="compositionally biased region" description="Polar residues" evidence="12">
    <location>
        <begin position="395"/>
        <end position="417"/>
    </location>
</feature>
<reference evidence="15 17" key="1">
    <citation type="journal article" date="2012" name="Nature">
        <title>Algal genomes reveal evolutionary mosaicism and the fate of nucleomorphs.</title>
        <authorList>
            <consortium name="DOE Joint Genome Institute"/>
            <person name="Curtis B.A."/>
            <person name="Tanifuji G."/>
            <person name="Burki F."/>
            <person name="Gruber A."/>
            <person name="Irimia M."/>
            <person name="Maruyama S."/>
            <person name="Arias M.C."/>
            <person name="Ball S.G."/>
            <person name="Gile G.H."/>
            <person name="Hirakawa Y."/>
            <person name="Hopkins J.F."/>
            <person name="Kuo A."/>
            <person name="Rensing S.A."/>
            <person name="Schmutz J."/>
            <person name="Symeonidi A."/>
            <person name="Elias M."/>
            <person name="Eveleigh R.J."/>
            <person name="Herman E.K."/>
            <person name="Klute M.J."/>
            <person name="Nakayama T."/>
            <person name="Obornik M."/>
            <person name="Reyes-Prieto A."/>
            <person name="Armbrust E.V."/>
            <person name="Aves S.J."/>
            <person name="Beiko R.G."/>
            <person name="Coutinho P."/>
            <person name="Dacks J.B."/>
            <person name="Durnford D.G."/>
            <person name="Fast N.M."/>
            <person name="Green B.R."/>
            <person name="Grisdale C.J."/>
            <person name="Hempel F."/>
            <person name="Henrissat B."/>
            <person name="Hoppner M.P."/>
            <person name="Ishida K."/>
            <person name="Kim E."/>
            <person name="Koreny L."/>
            <person name="Kroth P.G."/>
            <person name="Liu Y."/>
            <person name="Malik S.B."/>
            <person name="Maier U.G."/>
            <person name="McRose D."/>
            <person name="Mock T."/>
            <person name="Neilson J.A."/>
            <person name="Onodera N.T."/>
            <person name="Poole A.M."/>
            <person name="Pritham E.J."/>
            <person name="Richards T.A."/>
            <person name="Rocap G."/>
            <person name="Roy S.W."/>
            <person name="Sarai C."/>
            <person name="Schaack S."/>
            <person name="Shirato S."/>
            <person name="Slamovits C.H."/>
            <person name="Spencer D.F."/>
            <person name="Suzuki S."/>
            <person name="Worden A.Z."/>
            <person name="Zauner S."/>
            <person name="Barry K."/>
            <person name="Bell C."/>
            <person name="Bharti A.K."/>
            <person name="Crow J.A."/>
            <person name="Grimwood J."/>
            <person name="Kramer R."/>
            <person name="Lindquist E."/>
            <person name="Lucas S."/>
            <person name="Salamov A."/>
            <person name="McFadden G.I."/>
            <person name="Lane C.E."/>
            <person name="Keeling P.J."/>
            <person name="Gray M.W."/>
            <person name="Grigoriev I.V."/>
            <person name="Archibald J.M."/>
        </authorList>
    </citation>
    <scope>NUCLEOTIDE SEQUENCE</scope>
    <source>
        <strain evidence="15 17">CCMP2712</strain>
    </source>
</reference>
<feature type="transmembrane region" description="Helical" evidence="13">
    <location>
        <begin position="57"/>
        <end position="78"/>
    </location>
</feature>
<protein>
    <recommendedName>
        <fullName evidence="14">Ion transport domain-containing protein</fullName>
    </recommendedName>
</protein>
<evidence type="ECO:0000256" key="12">
    <source>
        <dbReference type="SAM" id="MobiDB-lite"/>
    </source>
</evidence>
<gene>
    <name evidence="15" type="ORF">GUITHDRAFT_110453</name>
</gene>
<dbReference type="PANTHER" id="PTHR11537:SF113">
    <property type="entry name" value="POTASSIUM VOLTAGE-GATED CHANNEL PROTEIN SHAKER"/>
    <property type="match status" value="1"/>
</dbReference>
<evidence type="ECO:0000256" key="13">
    <source>
        <dbReference type="SAM" id="Phobius"/>
    </source>
</evidence>
<evidence type="ECO:0000256" key="4">
    <source>
        <dbReference type="ARBA" id="ARBA00022692"/>
    </source>
</evidence>
<accession>L1J6B7</accession>
<dbReference type="OrthoDB" id="415460at2759"/>
<keyword evidence="6" id="KW-0851">Voltage-gated channel</keyword>
<dbReference type="Gene3D" id="1.10.287.70">
    <property type="match status" value="1"/>
</dbReference>
<comment type="subcellular location">
    <subcellularLocation>
        <location evidence="1">Membrane</location>
        <topology evidence="1">Multi-pass membrane protein</topology>
    </subcellularLocation>
</comment>
<organism evidence="15">
    <name type="scientific">Guillardia theta (strain CCMP2712)</name>
    <name type="common">Cryptophyte</name>
    <dbReference type="NCBI Taxonomy" id="905079"/>
    <lineage>
        <taxon>Eukaryota</taxon>
        <taxon>Cryptophyceae</taxon>
        <taxon>Pyrenomonadales</taxon>
        <taxon>Geminigeraceae</taxon>
        <taxon>Guillardia</taxon>
    </lineage>
</organism>
<evidence type="ECO:0000256" key="8">
    <source>
        <dbReference type="ARBA" id="ARBA00022989"/>
    </source>
</evidence>
<sequence>MRAVYRRNSKASRSEAEERKGLRKTSSYISVSPDASILDRLSGHVWNTLEHPSSSRLASVWMIVLIVTIIISCTSFIAETIPSLCCGSTDGVWHQIDIVCIAIFTIDYVLRVITCPDIYVEYLPAPRLFGYNKAVTPEGDQVSDSTVNKPVWLTKLLARVSFVLRIANMIDLLSILPFYIRLLAGSRRSGAIQVIKIGRVFRLLRIIKYSSGSELLARTIRTSIEPLGMLIFFVSIAVTLFSSAMYFAERGVWCDEFNNMCGGSAEDGKGWYAIPHTYKGATFSDGCQGHSWCRAKSQFSSIFISGYWCLTTVTTTGYGDMYPSSVGGKVLGFFIMFSGPIILALPITVISTTFAEAYEDEEFKNGSGDDNYVTNFLSEHSQAEMSTYSKEDLSRTPSQSSESTVSAQESRNSSDLIRTTPLIQPVDHIPLMNSNSGHGFLPVIAETNGAGLGLPNSTASSESAESPEWNGVERQLSGDVSSSAGGDNFQLTRELKTLLLAHRKQVMEDVSNLLKDNTELIIKEILLELEGEEE</sequence>
<evidence type="ECO:0000256" key="3">
    <source>
        <dbReference type="ARBA" id="ARBA00022538"/>
    </source>
</evidence>
<keyword evidence="5" id="KW-0631">Potassium channel</keyword>
<dbReference type="RefSeq" id="XP_005830634.1">
    <property type="nucleotide sequence ID" value="XM_005830577.1"/>
</dbReference>
<proteinExistence type="predicted"/>
<evidence type="ECO:0000313" key="16">
    <source>
        <dbReference type="EnsemblProtists" id="EKX43654"/>
    </source>
</evidence>
<dbReference type="GO" id="GO:0008076">
    <property type="term" value="C:voltage-gated potassium channel complex"/>
    <property type="evidence" value="ECO:0007669"/>
    <property type="project" value="InterPro"/>
</dbReference>
<evidence type="ECO:0000259" key="14">
    <source>
        <dbReference type="Pfam" id="PF00520"/>
    </source>
</evidence>
<dbReference type="GO" id="GO:0005251">
    <property type="term" value="F:delayed rectifier potassium channel activity"/>
    <property type="evidence" value="ECO:0007669"/>
    <property type="project" value="TreeGrafter"/>
</dbReference>
<evidence type="ECO:0000256" key="9">
    <source>
        <dbReference type="ARBA" id="ARBA00023065"/>
    </source>
</evidence>
<keyword evidence="8 13" id="KW-1133">Transmembrane helix</keyword>
<dbReference type="KEGG" id="gtt:GUITHDRAFT_110453"/>
<dbReference type="InterPro" id="IPR028325">
    <property type="entry name" value="VG_K_chnl"/>
</dbReference>
<dbReference type="eggNOG" id="KOG1545">
    <property type="taxonomic scope" value="Eukaryota"/>
</dbReference>
<keyword evidence="4 13" id="KW-0812">Transmembrane</keyword>
<feature type="region of interest" description="Disordered" evidence="12">
    <location>
        <begin position="386"/>
        <end position="419"/>
    </location>
</feature>
<name>L1J6B7_GUITC</name>
<dbReference type="InterPro" id="IPR005821">
    <property type="entry name" value="Ion_trans_dom"/>
</dbReference>
<evidence type="ECO:0000256" key="7">
    <source>
        <dbReference type="ARBA" id="ARBA00022958"/>
    </source>
</evidence>
<dbReference type="STRING" id="905079.L1J6B7"/>
<dbReference type="InterPro" id="IPR027359">
    <property type="entry name" value="Volt_channel_dom_sf"/>
</dbReference>
<keyword evidence="3" id="KW-0633">Potassium transport</keyword>
<dbReference type="GO" id="GO:0001508">
    <property type="term" value="P:action potential"/>
    <property type="evidence" value="ECO:0007669"/>
    <property type="project" value="TreeGrafter"/>
</dbReference>
<evidence type="ECO:0000256" key="11">
    <source>
        <dbReference type="ARBA" id="ARBA00023303"/>
    </source>
</evidence>
<keyword evidence="11" id="KW-0407">Ion channel</keyword>
<evidence type="ECO:0000313" key="15">
    <source>
        <dbReference type="EMBL" id="EKX43654.1"/>
    </source>
</evidence>
<reference evidence="17" key="2">
    <citation type="submission" date="2012-11" db="EMBL/GenBank/DDBJ databases">
        <authorList>
            <person name="Kuo A."/>
            <person name="Curtis B.A."/>
            <person name="Tanifuji G."/>
            <person name="Burki F."/>
            <person name="Gruber A."/>
            <person name="Irimia M."/>
            <person name="Maruyama S."/>
            <person name="Arias M.C."/>
            <person name="Ball S.G."/>
            <person name="Gile G.H."/>
            <person name="Hirakawa Y."/>
            <person name="Hopkins J.F."/>
            <person name="Rensing S.A."/>
            <person name="Schmutz J."/>
            <person name="Symeonidi A."/>
            <person name="Elias M."/>
            <person name="Eveleigh R.J."/>
            <person name="Herman E.K."/>
            <person name="Klute M.J."/>
            <person name="Nakayama T."/>
            <person name="Obornik M."/>
            <person name="Reyes-Prieto A."/>
            <person name="Armbrust E.V."/>
            <person name="Aves S.J."/>
            <person name="Beiko R.G."/>
            <person name="Coutinho P."/>
            <person name="Dacks J.B."/>
            <person name="Durnford D.G."/>
            <person name="Fast N.M."/>
            <person name="Green B.R."/>
            <person name="Grisdale C."/>
            <person name="Hempe F."/>
            <person name="Henrissat B."/>
            <person name="Hoppner M.P."/>
            <person name="Ishida K.-I."/>
            <person name="Kim E."/>
            <person name="Koreny L."/>
            <person name="Kroth P.G."/>
            <person name="Liu Y."/>
            <person name="Malik S.-B."/>
            <person name="Maier U.G."/>
            <person name="McRose D."/>
            <person name="Mock T."/>
            <person name="Neilson J.A."/>
            <person name="Onodera N.T."/>
            <person name="Poole A.M."/>
            <person name="Pritham E.J."/>
            <person name="Richards T.A."/>
            <person name="Rocap G."/>
            <person name="Roy S.W."/>
            <person name="Sarai C."/>
            <person name="Schaack S."/>
            <person name="Shirato S."/>
            <person name="Slamovits C.H."/>
            <person name="Spencer D.F."/>
            <person name="Suzuki S."/>
            <person name="Worden A.Z."/>
            <person name="Zauner S."/>
            <person name="Barry K."/>
            <person name="Bell C."/>
            <person name="Bharti A.K."/>
            <person name="Crow J.A."/>
            <person name="Grimwood J."/>
            <person name="Kramer R."/>
            <person name="Lindquist E."/>
            <person name="Lucas S."/>
            <person name="Salamov A."/>
            <person name="McFadden G.I."/>
            <person name="Lane C.E."/>
            <person name="Keeling P.J."/>
            <person name="Gray M.W."/>
            <person name="Grigoriev I.V."/>
            <person name="Archibald J.M."/>
        </authorList>
    </citation>
    <scope>NUCLEOTIDE SEQUENCE</scope>
    <source>
        <strain evidence="17">CCMP2712</strain>
    </source>
</reference>
<keyword evidence="10 13" id="KW-0472">Membrane</keyword>
<keyword evidence="9" id="KW-0406">Ion transport</keyword>
<dbReference type="Proteomes" id="UP000011087">
    <property type="component" value="Unassembled WGS sequence"/>
</dbReference>
<evidence type="ECO:0000256" key="10">
    <source>
        <dbReference type="ARBA" id="ARBA00023136"/>
    </source>
</evidence>
<evidence type="ECO:0000256" key="5">
    <source>
        <dbReference type="ARBA" id="ARBA00022826"/>
    </source>
</evidence>
<feature type="transmembrane region" description="Helical" evidence="13">
    <location>
        <begin position="330"/>
        <end position="355"/>
    </location>
</feature>
<keyword evidence="2" id="KW-0813">Transport</keyword>
<keyword evidence="17" id="KW-1185">Reference proteome</keyword>
<feature type="transmembrane region" description="Helical" evidence="13">
    <location>
        <begin position="227"/>
        <end position="248"/>
    </location>
</feature>
<dbReference type="PaxDb" id="55529-EKX43654"/>
<evidence type="ECO:0000256" key="2">
    <source>
        <dbReference type="ARBA" id="ARBA00022448"/>
    </source>
</evidence>
<evidence type="ECO:0000256" key="1">
    <source>
        <dbReference type="ARBA" id="ARBA00004141"/>
    </source>
</evidence>
<dbReference type="AlphaFoldDB" id="L1J6B7"/>
<dbReference type="HOGENOM" id="CLU_522218_0_0_1"/>
<dbReference type="SUPFAM" id="SSF81324">
    <property type="entry name" value="Voltage-gated potassium channels"/>
    <property type="match status" value="1"/>
</dbReference>
<dbReference type="Gene3D" id="1.20.120.350">
    <property type="entry name" value="Voltage-gated potassium channels. Chain C"/>
    <property type="match status" value="1"/>
</dbReference>
<dbReference type="GeneID" id="17300255"/>
<dbReference type="Pfam" id="PF00520">
    <property type="entry name" value="Ion_trans"/>
    <property type="match status" value="1"/>
</dbReference>
<feature type="transmembrane region" description="Helical" evidence="13">
    <location>
        <begin position="162"/>
        <end position="180"/>
    </location>
</feature>